<dbReference type="EMBL" id="CP093345">
    <property type="protein sequence ID" value="WOG92765.1"/>
    <property type="molecule type" value="Genomic_DNA"/>
</dbReference>
<accession>A0A161WT48</accession>
<name>A0A161WT48_DAUCS</name>
<reference evidence="7" key="2">
    <citation type="submission" date="2022-03" db="EMBL/GenBank/DDBJ databases">
        <title>Draft title - Genomic analysis of global carrot germplasm unveils the trajectory of domestication and the origin of high carotenoid orange carrot.</title>
        <authorList>
            <person name="Iorizzo M."/>
            <person name="Ellison S."/>
            <person name="Senalik D."/>
            <person name="Macko-Podgorni A."/>
            <person name="Grzebelus D."/>
            <person name="Bostan H."/>
            <person name="Rolling W."/>
            <person name="Curaba J."/>
            <person name="Simon P."/>
        </authorList>
    </citation>
    <scope>NUCLEOTIDE SEQUENCE</scope>
    <source>
        <tissue evidence="7">Leaf</tissue>
    </source>
</reference>
<dbReference type="PANTHER" id="PTHR10827:SF98">
    <property type="entry name" value="45 KDA CALCIUM-BINDING PROTEIN"/>
    <property type="match status" value="1"/>
</dbReference>
<dbReference type="OMA" id="FEADVDH"/>
<dbReference type="InterPro" id="IPR011992">
    <property type="entry name" value="EF-hand-dom_pair"/>
</dbReference>
<reference evidence="6" key="1">
    <citation type="journal article" date="2016" name="Nat. Genet.">
        <title>A high-quality carrot genome assembly provides new insights into carotenoid accumulation and asterid genome evolution.</title>
        <authorList>
            <person name="Iorizzo M."/>
            <person name="Ellison S."/>
            <person name="Senalik D."/>
            <person name="Zeng P."/>
            <person name="Satapoomin P."/>
            <person name="Huang J."/>
            <person name="Bowman M."/>
            <person name="Iovene M."/>
            <person name="Sanseverino W."/>
            <person name="Cavagnaro P."/>
            <person name="Yildiz M."/>
            <person name="Macko-Podgorni A."/>
            <person name="Moranska E."/>
            <person name="Grzebelus E."/>
            <person name="Grzebelus D."/>
            <person name="Ashrafi H."/>
            <person name="Zheng Z."/>
            <person name="Cheng S."/>
            <person name="Spooner D."/>
            <person name="Van Deynze A."/>
            <person name="Simon P."/>
        </authorList>
    </citation>
    <scope>NUCLEOTIDE SEQUENCE [LARGE SCALE GENOMIC DNA]</scope>
    <source>
        <tissue evidence="6">Leaf</tissue>
    </source>
</reference>
<evidence type="ECO:0000256" key="1">
    <source>
        <dbReference type="ARBA" id="ARBA00022723"/>
    </source>
</evidence>
<proteinExistence type="predicted"/>
<feature type="domain" description="EF-hand" evidence="5">
    <location>
        <begin position="169"/>
        <end position="195"/>
    </location>
</feature>
<dbReference type="Gramene" id="KZN01835">
    <property type="protein sequence ID" value="KZN01835"/>
    <property type="gene ID" value="DCAR_010589"/>
</dbReference>
<feature type="domain" description="EF-hand" evidence="5">
    <location>
        <begin position="250"/>
        <end position="279"/>
    </location>
</feature>
<keyword evidence="8" id="KW-1185">Reference proteome</keyword>
<dbReference type="KEGG" id="dcr:108213942"/>
<dbReference type="Pfam" id="PF13499">
    <property type="entry name" value="EF-hand_7"/>
    <property type="match status" value="1"/>
</dbReference>
<dbReference type="PANTHER" id="PTHR10827">
    <property type="entry name" value="RETICULOCALBIN"/>
    <property type="match status" value="1"/>
</dbReference>
<evidence type="ECO:0000259" key="5">
    <source>
        <dbReference type="PROSITE" id="PS50222"/>
    </source>
</evidence>
<keyword evidence="4" id="KW-0732">Signal</keyword>
<protein>
    <recommendedName>
        <fullName evidence="5">EF-hand domain-containing protein</fullName>
    </recommendedName>
</protein>
<evidence type="ECO:0000256" key="3">
    <source>
        <dbReference type="ARBA" id="ARBA00022837"/>
    </source>
</evidence>
<dbReference type="InterPro" id="IPR002048">
    <property type="entry name" value="EF_hand_dom"/>
</dbReference>
<evidence type="ECO:0000256" key="2">
    <source>
        <dbReference type="ARBA" id="ARBA00022737"/>
    </source>
</evidence>
<keyword evidence="1" id="KW-0479">Metal-binding</keyword>
<evidence type="ECO:0000313" key="6">
    <source>
        <dbReference type="EMBL" id="KZN01835.1"/>
    </source>
</evidence>
<feature type="signal peptide" evidence="4">
    <location>
        <begin position="1"/>
        <end position="16"/>
    </location>
</feature>
<dbReference type="Proteomes" id="UP000077755">
    <property type="component" value="Chromosome 3"/>
</dbReference>
<dbReference type="SUPFAM" id="SSF47473">
    <property type="entry name" value="EF-hand"/>
    <property type="match status" value="2"/>
</dbReference>
<keyword evidence="3" id="KW-0106">Calcium</keyword>
<feature type="chain" id="PRO_5007828712" description="EF-hand domain-containing protein" evidence="4">
    <location>
        <begin position="17"/>
        <end position="334"/>
    </location>
</feature>
<gene>
    <name evidence="6" type="ORF">DCAR_010589</name>
    <name evidence="7" type="ORF">DCAR_0312041</name>
</gene>
<sequence>MGQTVVVVTTVYLVLATTLYQVMRNSDNQYNSISAARRLGYNISPPNFDPLVESIQRSVDDNTAEKLQNDSSYLDDDGKINTTYRIMVLFPFLDVAPKDGFVDSKELEKWILQQAVDRLNFGTRQALELHDENGDGLVSFPEYLPHVSNQDLEGDDKRRGAAGWWYEQFKNADADHNGLLDFDELKDFLHPEDSTNERIQKWLLRDEIREMDYDNNQKLDWMEFETGAYDGYLNYIALEAKGDKDVPSEQDVFAKLDLDQDELLDLDELRPFLQYMNPGVLQNARHHTLHLIDEADQDEDGKLTIQEMINNDRVFYDSLFHQTNVSDDKFHDEL</sequence>
<dbReference type="GO" id="GO:0005783">
    <property type="term" value="C:endoplasmic reticulum"/>
    <property type="evidence" value="ECO:0007669"/>
    <property type="project" value="TreeGrafter"/>
</dbReference>
<dbReference type="STRING" id="79200.A0A161WT48"/>
<evidence type="ECO:0000256" key="4">
    <source>
        <dbReference type="SAM" id="SignalP"/>
    </source>
</evidence>
<dbReference type="InterPro" id="IPR018247">
    <property type="entry name" value="EF_Hand_1_Ca_BS"/>
</dbReference>
<dbReference type="PROSITE" id="PS00018">
    <property type="entry name" value="EF_HAND_1"/>
    <property type="match status" value="4"/>
</dbReference>
<feature type="domain" description="EF-hand" evidence="5">
    <location>
        <begin position="124"/>
        <end position="153"/>
    </location>
</feature>
<evidence type="ECO:0000313" key="7">
    <source>
        <dbReference type="EMBL" id="WOG92765.1"/>
    </source>
</evidence>
<dbReference type="OrthoDB" id="293868at2759"/>
<dbReference type="GO" id="GO:0005509">
    <property type="term" value="F:calcium ion binding"/>
    <property type="evidence" value="ECO:0007669"/>
    <property type="project" value="InterPro"/>
</dbReference>
<dbReference type="Gene3D" id="1.10.238.10">
    <property type="entry name" value="EF-hand"/>
    <property type="match status" value="2"/>
</dbReference>
<organism evidence="6">
    <name type="scientific">Daucus carota subsp. sativus</name>
    <name type="common">Carrot</name>
    <dbReference type="NCBI Taxonomy" id="79200"/>
    <lineage>
        <taxon>Eukaryota</taxon>
        <taxon>Viridiplantae</taxon>
        <taxon>Streptophyta</taxon>
        <taxon>Embryophyta</taxon>
        <taxon>Tracheophyta</taxon>
        <taxon>Spermatophyta</taxon>
        <taxon>Magnoliopsida</taxon>
        <taxon>eudicotyledons</taxon>
        <taxon>Gunneridae</taxon>
        <taxon>Pentapetalae</taxon>
        <taxon>asterids</taxon>
        <taxon>campanulids</taxon>
        <taxon>Apiales</taxon>
        <taxon>Apiaceae</taxon>
        <taxon>Apioideae</taxon>
        <taxon>Scandiceae</taxon>
        <taxon>Daucinae</taxon>
        <taxon>Daucus</taxon>
        <taxon>Daucus sect. Daucus</taxon>
    </lineage>
</organism>
<keyword evidence="2" id="KW-0677">Repeat</keyword>
<dbReference type="EMBL" id="LNRQ01000003">
    <property type="protein sequence ID" value="KZN01835.1"/>
    <property type="molecule type" value="Genomic_DNA"/>
</dbReference>
<dbReference type="PROSITE" id="PS50222">
    <property type="entry name" value="EF_HAND_2"/>
    <property type="match status" value="3"/>
</dbReference>
<dbReference type="SMART" id="SM00054">
    <property type="entry name" value="EFh"/>
    <property type="match status" value="5"/>
</dbReference>
<dbReference type="AlphaFoldDB" id="A0A161WT48"/>
<evidence type="ECO:0000313" key="8">
    <source>
        <dbReference type="Proteomes" id="UP000077755"/>
    </source>
</evidence>